<dbReference type="Gene3D" id="3.40.390.10">
    <property type="entry name" value="Collagenase (Catalytic Domain)"/>
    <property type="match status" value="1"/>
</dbReference>
<dbReference type="InterPro" id="IPR034005">
    <property type="entry name" value="M3A_DCP"/>
</dbReference>
<evidence type="ECO:0000313" key="10">
    <source>
        <dbReference type="Proteomes" id="UP001596516"/>
    </source>
</evidence>
<evidence type="ECO:0000256" key="2">
    <source>
        <dbReference type="ARBA" id="ARBA00022670"/>
    </source>
</evidence>
<dbReference type="CDD" id="cd06456">
    <property type="entry name" value="M3A_DCP"/>
    <property type="match status" value="1"/>
</dbReference>
<dbReference type="InterPro" id="IPR001567">
    <property type="entry name" value="Pept_M3A_M3B_dom"/>
</dbReference>
<proteinExistence type="inferred from homology"/>
<comment type="cofactor">
    <cofactor evidence="7">
        <name>Zn(2+)</name>
        <dbReference type="ChEBI" id="CHEBI:29105"/>
    </cofactor>
    <text evidence="7">Binds 1 zinc ion.</text>
</comment>
<dbReference type="EMBL" id="JBHTFQ010000003">
    <property type="protein sequence ID" value="MFC7703863.1"/>
    <property type="molecule type" value="Genomic_DNA"/>
</dbReference>
<accession>A0ABW2UKR4</accession>
<evidence type="ECO:0000256" key="5">
    <source>
        <dbReference type="ARBA" id="ARBA00022833"/>
    </source>
</evidence>
<dbReference type="PANTHER" id="PTHR43660">
    <property type="entry name" value="DIPEPTIDYL CARBOXYPEPTIDASE"/>
    <property type="match status" value="1"/>
</dbReference>
<keyword evidence="4 7" id="KW-0378">Hydrolase</keyword>
<gene>
    <name evidence="9" type="ORF">ACFQXB_06625</name>
</gene>
<evidence type="ECO:0000256" key="6">
    <source>
        <dbReference type="ARBA" id="ARBA00023049"/>
    </source>
</evidence>
<name>A0ABW2UKR4_9RHOB</name>
<organism evidence="9 10">
    <name type="scientific">Plastorhodobacter daqingensis</name>
    <dbReference type="NCBI Taxonomy" id="1387281"/>
    <lineage>
        <taxon>Bacteria</taxon>
        <taxon>Pseudomonadati</taxon>
        <taxon>Pseudomonadota</taxon>
        <taxon>Alphaproteobacteria</taxon>
        <taxon>Rhodobacterales</taxon>
        <taxon>Paracoccaceae</taxon>
        <taxon>Plastorhodobacter</taxon>
    </lineage>
</organism>
<keyword evidence="5 7" id="KW-0862">Zinc</keyword>
<comment type="caution">
    <text evidence="9">The sequence shown here is derived from an EMBL/GenBank/DDBJ whole genome shotgun (WGS) entry which is preliminary data.</text>
</comment>
<dbReference type="SUPFAM" id="SSF55486">
    <property type="entry name" value="Metalloproteases ('zincins'), catalytic domain"/>
    <property type="match status" value="1"/>
</dbReference>
<dbReference type="Pfam" id="PF01432">
    <property type="entry name" value="Peptidase_M3"/>
    <property type="match status" value="1"/>
</dbReference>
<comment type="similarity">
    <text evidence="1 7">Belongs to the peptidase M3 family.</text>
</comment>
<evidence type="ECO:0000256" key="7">
    <source>
        <dbReference type="RuleBase" id="RU003435"/>
    </source>
</evidence>
<dbReference type="PANTHER" id="PTHR43660:SF1">
    <property type="entry name" value="DIPEPTIDYL CARBOXYPEPTIDASE"/>
    <property type="match status" value="1"/>
</dbReference>
<dbReference type="InterPro" id="IPR024077">
    <property type="entry name" value="Neurolysin/TOP_dom2"/>
</dbReference>
<dbReference type="InterPro" id="IPR045090">
    <property type="entry name" value="Pept_M3A_M3B"/>
</dbReference>
<dbReference type="Gene3D" id="1.10.1370.10">
    <property type="entry name" value="Neurolysin, domain 3"/>
    <property type="match status" value="1"/>
</dbReference>
<feature type="domain" description="Peptidase M3A/M3B catalytic" evidence="8">
    <location>
        <begin position="226"/>
        <end position="667"/>
    </location>
</feature>
<keyword evidence="3 7" id="KW-0479">Metal-binding</keyword>
<evidence type="ECO:0000256" key="3">
    <source>
        <dbReference type="ARBA" id="ARBA00022723"/>
    </source>
</evidence>
<keyword evidence="6 7" id="KW-0482">Metalloprotease</keyword>
<sequence>MTNPLLQPWTGPFGLPPFDQIRDADFGPAFDMAMEEGRAAIGAIAENPDAPDFANTIEALEQADALLDRVAGVFFNLAGADSTADREALQRDLAPRLAAYSSEITNNRALFARIEALWQGREGLGLSAEQARVLMLYRRMFLRAGAQLEGAARARLTEVKARLAVLGTQFSQNLLADERDWFLPLAQADLEGLPDFVVASAAAAAQERGQEGHVLTLSRSLLVPFLQFSPRRDLRETAFRAWTARGANGNEHDNRAIAAEILALRQERAQLLGYRDFAAFKLETEMARTPGAVRDLLMQVWTPARSKAEADARALTALMQDDGINAALEPWDWRYYAEKRRKAEHDLDEAALKPYLELDAMIAAAFDVANRLFGLSFRPLDLPLYHPDARAWEVTRDGRHMAVFIGDYFARGSKRSGAWCSAMRSQKRLGGDTRPIVVNVCNFAKGRPTLLSYDDARTLFHEFGHALHQILSDVTYSFISGTSVARDFVELPSQLYEHWLEVPEVLERHARHVETGDAMPREMLERLLAAQNFDQGFATVEYVASALVDLAFHEGAAPADPMARQAEVLAELGMPRAITMRHDTPHFAHVFSGDGYSSGYYSYMWSEVMDADAFAAFREAGDVFDPALAAKLERHILSAGGSDEAEALYTAFRGRMPGVEALLRGRGLDAA</sequence>
<evidence type="ECO:0000256" key="1">
    <source>
        <dbReference type="ARBA" id="ARBA00006040"/>
    </source>
</evidence>
<protein>
    <submittedName>
        <fullName evidence="9">M3 family metallopeptidase</fullName>
    </submittedName>
</protein>
<keyword evidence="2 7" id="KW-0645">Protease</keyword>
<evidence type="ECO:0000256" key="4">
    <source>
        <dbReference type="ARBA" id="ARBA00022801"/>
    </source>
</evidence>
<dbReference type="RefSeq" id="WP_377401025.1">
    <property type="nucleotide sequence ID" value="NZ_JBHTFQ010000003.1"/>
</dbReference>
<dbReference type="Gene3D" id="1.10.1370.40">
    <property type="match status" value="1"/>
</dbReference>
<dbReference type="InterPro" id="IPR024079">
    <property type="entry name" value="MetalloPept_cat_dom_sf"/>
</dbReference>
<evidence type="ECO:0000313" key="9">
    <source>
        <dbReference type="EMBL" id="MFC7703863.1"/>
    </source>
</evidence>
<keyword evidence="10" id="KW-1185">Reference proteome</keyword>
<evidence type="ECO:0000259" key="8">
    <source>
        <dbReference type="Pfam" id="PF01432"/>
    </source>
</evidence>
<reference evidence="10" key="1">
    <citation type="journal article" date="2019" name="Int. J. Syst. Evol. Microbiol.">
        <title>The Global Catalogue of Microorganisms (GCM) 10K type strain sequencing project: providing services to taxonomists for standard genome sequencing and annotation.</title>
        <authorList>
            <consortium name="The Broad Institute Genomics Platform"/>
            <consortium name="The Broad Institute Genome Sequencing Center for Infectious Disease"/>
            <person name="Wu L."/>
            <person name="Ma J."/>
        </authorList>
    </citation>
    <scope>NUCLEOTIDE SEQUENCE [LARGE SCALE GENOMIC DNA]</scope>
    <source>
        <strain evidence="10">CGMCC 1.12750</strain>
    </source>
</reference>
<dbReference type="Proteomes" id="UP001596516">
    <property type="component" value="Unassembled WGS sequence"/>
</dbReference>